<dbReference type="EMBL" id="CP033898">
    <property type="protein sequence ID" value="AZA08198.1"/>
    <property type="molecule type" value="Genomic_DNA"/>
</dbReference>
<protein>
    <recommendedName>
        <fullName evidence="4">Cell wall binding repeat 2</fullName>
    </recommendedName>
</protein>
<name>A0A3G6IUA1_9CORY</name>
<gene>
    <name evidence="2" type="ORF">CPPEL_00235</name>
</gene>
<accession>A0A3G6IUA1</accession>
<sequence precursor="true">MKLSRAILAAAATLTLAACSNGASPDNDNAVDFKETERVASADGTQASAKLFDKSKKVYVAGDSLPEQWAAAKKAVEEGVPMLQGDSDEVKKEIERLGAEAEHVDAEKAKQEAPEDLSKDNIVQKIVELKPKKEREGEPILINSTTSVASAATARAIGAPINLLMGSDPRESELVMENPDTDVLAIGQGFVEEDDFDTRLELANNGELPGGGGLVFPGRRMIALYGHPSGGALGVMGEYKPDDAVEHAKELVAQYQPMESQPVIPAFEIIATVAAAEPGPDGDYSNEADPEELIPYIDAITEAGGYAVLDLQSGQSDFLKQAKLYEDLLKRPNVGLALDPEWRINPGEVPMQRVGNVEAEEINQTSEWLANLVRENNLPQKALVLHQFQVQMIQNRDDLNVSYPELAFVLHADGHGTPEQKFDTWNVIRQDLQPEIFMAWKNFYDEDQPMFTPEQTYEDVQPRPWFVSYQ</sequence>
<proteinExistence type="predicted"/>
<evidence type="ECO:0000256" key="1">
    <source>
        <dbReference type="SAM" id="SignalP"/>
    </source>
</evidence>
<evidence type="ECO:0000313" key="3">
    <source>
        <dbReference type="Proteomes" id="UP000271426"/>
    </source>
</evidence>
<feature type="signal peptide" evidence="1">
    <location>
        <begin position="1"/>
        <end position="23"/>
    </location>
</feature>
<dbReference type="OrthoDB" id="9812120at2"/>
<evidence type="ECO:0000313" key="2">
    <source>
        <dbReference type="EMBL" id="AZA08198.1"/>
    </source>
</evidence>
<dbReference type="Proteomes" id="UP000271426">
    <property type="component" value="Chromosome"/>
</dbReference>
<organism evidence="2 3">
    <name type="scientific">Corynebacterium pseudopelargi</name>
    <dbReference type="NCBI Taxonomy" id="2080757"/>
    <lineage>
        <taxon>Bacteria</taxon>
        <taxon>Bacillati</taxon>
        <taxon>Actinomycetota</taxon>
        <taxon>Actinomycetes</taxon>
        <taxon>Mycobacteriales</taxon>
        <taxon>Corynebacteriaceae</taxon>
        <taxon>Corynebacterium</taxon>
    </lineage>
</organism>
<dbReference type="PROSITE" id="PS51257">
    <property type="entry name" value="PROKAR_LIPOPROTEIN"/>
    <property type="match status" value="1"/>
</dbReference>
<feature type="chain" id="PRO_5039146250" description="Cell wall binding repeat 2" evidence="1">
    <location>
        <begin position="24"/>
        <end position="470"/>
    </location>
</feature>
<reference evidence="2 3" key="1">
    <citation type="submission" date="2018-11" db="EMBL/GenBank/DDBJ databases">
        <authorList>
            <person name="Kleinhagauer T."/>
            <person name="Glaeser S.P."/>
            <person name="Spergser J."/>
            <person name="Ruckert C."/>
            <person name="Kaempfer P."/>
            <person name="Busse H.-J."/>
        </authorList>
    </citation>
    <scope>NUCLEOTIDE SEQUENCE [LARGE SCALE GENOMIC DNA]</scope>
    <source>
        <strain evidence="2 3">812CH</strain>
    </source>
</reference>
<keyword evidence="1" id="KW-0732">Signal</keyword>
<dbReference type="RefSeq" id="WP_123959023.1">
    <property type="nucleotide sequence ID" value="NZ_CP033898.1"/>
</dbReference>
<evidence type="ECO:0008006" key="4">
    <source>
        <dbReference type="Google" id="ProtNLM"/>
    </source>
</evidence>
<dbReference type="KEGG" id="cpso:CPPEL_00235"/>
<dbReference type="AlphaFoldDB" id="A0A3G6IUA1"/>
<keyword evidence="3" id="KW-1185">Reference proteome</keyword>